<reference evidence="2 3" key="1">
    <citation type="submission" date="2021-05" db="EMBL/GenBank/DDBJ databases">
        <title>Genetic and Functional Diversity in Clade A Lucinid endosymbionts from the Bahamas.</title>
        <authorList>
            <person name="Giani N.M."/>
            <person name="Engel A.S."/>
            <person name="Campbell B.J."/>
        </authorList>
    </citation>
    <scope>NUCLEOTIDE SEQUENCE [LARGE SCALE GENOMIC DNA]</scope>
    <source>
        <strain evidence="2">LUC16012Gg_MoonRockCtena</strain>
    </source>
</reference>
<protein>
    <recommendedName>
        <fullName evidence="4">SprA-related family protein</fullName>
    </recommendedName>
</protein>
<evidence type="ECO:0000256" key="1">
    <source>
        <dbReference type="SAM" id="MobiDB-lite"/>
    </source>
</evidence>
<sequence length="233" mass="24848">MDLSFGMLSAIGNSASALERPVRGGQSSGPETARAGGDYAESTAAPASRESATRRPVRENGENSRLTEEERAEVRELQKRDREVRAHEAAHRAAAGGLAGGGSYTFKRGPDGRNYAVGGEVSIRMPSTNDPKVRLRQAETVRRAALAPADPSPQDRQIAAQASAMAAQARSEVQAEQRQQMADLREKAVGRNRNGETSNLENRLSGQRAIASFQAVGGMGKLHSAPSIIDEMI</sequence>
<organism evidence="2 3">
    <name type="scientific">Candidatus Thiodiazotropha taylori</name>
    <dbReference type="NCBI Taxonomy" id="2792791"/>
    <lineage>
        <taxon>Bacteria</taxon>
        <taxon>Pseudomonadati</taxon>
        <taxon>Pseudomonadota</taxon>
        <taxon>Gammaproteobacteria</taxon>
        <taxon>Chromatiales</taxon>
        <taxon>Sedimenticolaceae</taxon>
        <taxon>Candidatus Thiodiazotropha</taxon>
    </lineage>
</organism>
<evidence type="ECO:0000313" key="3">
    <source>
        <dbReference type="Proteomes" id="UP000770889"/>
    </source>
</evidence>
<dbReference type="AlphaFoldDB" id="A0A944QTL2"/>
<feature type="compositionally biased region" description="Basic and acidic residues" evidence="1">
    <location>
        <begin position="51"/>
        <end position="80"/>
    </location>
</feature>
<dbReference type="InterPro" id="IPR021973">
    <property type="entry name" value="SprA-related"/>
</dbReference>
<feature type="region of interest" description="Disordered" evidence="1">
    <location>
        <begin position="13"/>
        <end position="80"/>
    </location>
</feature>
<proteinExistence type="predicted"/>
<dbReference type="Proteomes" id="UP000770889">
    <property type="component" value="Unassembled WGS sequence"/>
</dbReference>
<evidence type="ECO:0008006" key="4">
    <source>
        <dbReference type="Google" id="ProtNLM"/>
    </source>
</evidence>
<comment type="caution">
    <text evidence="2">The sequence shown here is derived from an EMBL/GenBank/DDBJ whole genome shotgun (WGS) entry which is preliminary data.</text>
</comment>
<name>A0A944QTL2_9GAMM</name>
<evidence type="ECO:0000313" key="2">
    <source>
        <dbReference type="EMBL" id="MBT2987860.1"/>
    </source>
</evidence>
<dbReference type="Pfam" id="PF12118">
    <property type="entry name" value="SprA-related"/>
    <property type="match status" value="1"/>
</dbReference>
<dbReference type="EMBL" id="JAHHGM010000002">
    <property type="protein sequence ID" value="MBT2987860.1"/>
    <property type="molecule type" value="Genomic_DNA"/>
</dbReference>
<gene>
    <name evidence="2" type="ORF">KME65_02755</name>
</gene>
<accession>A0A944QTL2</accession>